<dbReference type="Gene3D" id="3.30.450.40">
    <property type="match status" value="2"/>
</dbReference>
<evidence type="ECO:0000256" key="3">
    <source>
        <dbReference type="ARBA" id="ARBA00022490"/>
    </source>
</evidence>
<evidence type="ECO:0000256" key="1">
    <source>
        <dbReference type="ARBA" id="ARBA00001946"/>
    </source>
</evidence>
<evidence type="ECO:0000256" key="4">
    <source>
        <dbReference type="ARBA" id="ARBA00022553"/>
    </source>
</evidence>
<dbReference type="PANTHER" id="PTHR24421:SF56">
    <property type="entry name" value="OXYGEN SENSOR HISTIDINE KINASE RESPONSE REGULATOR DOST"/>
    <property type="match status" value="1"/>
</dbReference>
<accession>A0A0B4DMR5</accession>
<dbReference type="PANTHER" id="PTHR24421">
    <property type="entry name" value="NITRATE/NITRITE SENSOR PROTEIN NARX-RELATED"/>
    <property type="match status" value="1"/>
</dbReference>
<organism evidence="13 14">
    <name type="scientific">Pseudarthrobacter phenanthrenivorans</name>
    <name type="common">Arthrobacter phenanthrenivorans</name>
    <dbReference type="NCBI Taxonomy" id="361575"/>
    <lineage>
        <taxon>Bacteria</taxon>
        <taxon>Bacillati</taxon>
        <taxon>Actinomycetota</taxon>
        <taxon>Actinomycetes</taxon>
        <taxon>Micrococcales</taxon>
        <taxon>Micrococcaceae</taxon>
        <taxon>Pseudarthrobacter</taxon>
    </lineage>
</organism>
<keyword evidence="7 13" id="KW-0418">Kinase</keyword>
<dbReference type="GO" id="GO:0000287">
    <property type="term" value="F:magnesium ion binding"/>
    <property type="evidence" value="ECO:0007669"/>
    <property type="project" value="UniProtKB-ARBA"/>
</dbReference>
<dbReference type="GO" id="GO:0070483">
    <property type="term" value="P:detection of hypoxia"/>
    <property type="evidence" value="ECO:0007669"/>
    <property type="project" value="UniProtKB-ARBA"/>
</dbReference>
<reference evidence="13 14" key="1">
    <citation type="submission" date="2014-12" db="EMBL/GenBank/DDBJ databases">
        <title>Genome sequencing of Arthrobacter phenanthrenivorans SWC37.</title>
        <authorList>
            <person name="Tan P.W."/>
            <person name="Chan K.-G."/>
        </authorList>
    </citation>
    <scope>NUCLEOTIDE SEQUENCE [LARGE SCALE GENOMIC DNA]</scope>
    <source>
        <strain evidence="13 14">SWC37</strain>
    </source>
</reference>
<dbReference type="Gene3D" id="1.20.5.1930">
    <property type="match status" value="1"/>
</dbReference>
<dbReference type="SUPFAM" id="SSF55781">
    <property type="entry name" value="GAF domain-like"/>
    <property type="match status" value="2"/>
</dbReference>
<dbReference type="GO" id="GO:0019825">
    <property type="term" value="F:oxygen binding"/>
    <property type="evidence" value="ECO:0007669"/>
    <property type="project" value="UniProtKB-ARBA"/>
</dbReference>
<proteinExistence type="predicted"/>
<evidence type="ECO:0000256" key="5">
    <source>
        <dbReference type="ARBA" id="ARBA00022679"/>
    </source>
</evidence>
<dbReference type="AlphaFoldDB" id="A0A0B4DMR5"/>
<dbReference type="Pfam" id="PF07730">
    <property type="entry name" value="HisKA_3"/>
    <property type="match status" value="1"/>
</dbReference>
<dbReference type="GO" id="GO:0000155">
    <property type="term" value="F:phosphorelay sensor kinase activity"/>
    <property type="evidence" value="ECO:0007669"/>
    <property type="project" value="InterPro"/>
</dbReference>
<keyword evidence="10" id="KW-0902">Two-component regulatory system</keyword>
<dbReference type="InterPro" id="IPR050482">
    <property type="entry name" value="Sensor_HK_TwoCompSys"/>
</dbReference>
<dbReference type="GO" id="GO:0070025">
    <property type="term" value="F:carbon monoxide binding"/>
    <property type="evidence" value="ECO:0007669"/>
    <property type="project" value="UniProtKB-ARBA"/>
</dbReference>
<dbReference type="GO" id="GO:0005524">
    <property type="term" value="F:ATP binding"/>
    <property type="evidence" value="ECO:0007669"/>
    <property type="project" value="UniProtKB-ARBA"/>
</dbReference>
<dbReference type="InterPro" id="IPR011712">
    <property type="entry name" value="Sig_transdc_His_kin_sub3_dim/P"/>
</dbReference>
<comment type="cofactor">
    <cofactor evidence="1">
        <name>Mg(2+)</name>
        <dbReference type="ChEBI" id="CHEBI:18420"/>
    </cofactor>
</comment>
<evidence type="ECO:0000313" key="14">
    <source>
        <dbReference type="Proteomes" id="UP000031196"/>
    </source>
</evidence>
<keyword evidence="6" id="KW-0479">Metal-binding</keyword>
<dbReference type="InterPro" id="IPR036890">
    <property type="entry name" value="HATPase_C_sf"/>
</dbReference>
<dbReference type="Gene3D" id="3.30.565.10">
    <property type="entry name" value="Histidine kinase-like ATPase, C-terminal domain"/>
    <property type="match status" value="1"/>
</dbReference>
<evidence type="ECO:0000259" key="12">
    <source>
        <dbReference type="SMART" id="SM00387"/>
    </source>
</evidence>
<feature type="domain" description="GAF" evidence="11">
    <location>
        <begin position="49"/>
        <end position="196"/>
    </location>
</feature>
<evidence type="ECO:0000256" key="10">
    <source>
        <dbReference type="ARBA" id="ARBA00023012"/>
    </source>
</evidence>
<evidence type="ECO:0000256" key="6">
    <source>
        <dbReference type="ARBA" id="ARBA00022723"/>
    </source>
</evidence>
<dbReference type="SMART" id="SM00065">
    <property type="entry name" value="GAF"/>
    <property type="match status" value="1"/>
</dbReference>
<dbReference type="FunFam" id="3.30.450.40:FF:000052">
    <property type="entry name" value="Oxygen sensor histidine kinase response regulator DevS/DosS"/>
    <property type="match status" value="1"/>
</dbReference>
<keyword evidence="3" id="KW-0963">Cytoplasm</keyword>
<dbReference type="GO" id="GO:0016020">
    <property type="term" value="C:membrane"/>
    <property type="evidence" value="ECO:0007669"/>
    <property type="project" value="InterPro"/>
</dbReference>
<evidence type="ECO:0000256" key="2">
    <source>
        <dbReference type="ARBA" id="ARBA00001971"/>
    </source>
</evidence>
<evidence type="ECO:0000256" key="8">
    <source>
        <dbReference type="ARBA" id="ARBA00022842"/>
    </source>
</evidence>
<keyword evidence="5" id="KW-0808">Transferase</keyword>
<protein>
    <submittedName>
        <fullName evidence="13">Histidine kinase</fullName>
    </submittedName>
</protein>
<dbReference type="Pfam" id="PF02518">
    <property type="entry name" value="HATPase_c"/>
    <property type="match status" value="1"/>
</dbReference>
<dbReference type="GO" id="GO:0046983">
    <property type="term" value="F:protein dimerization activity"/>
    <property type="evidence" value="ECO:0007669"/>
    <property type="project" value="InterPro"/>
</dbReference>
<dbReference type="SMART" id="SM00387">
    <property type="entry name" value="HATPase_c"/>
    <property type="match status" value="1"/>
</dbReference>
<dbReference type="InterPro" id="IPR003018">
    <property type="entry name" value="GAF"/>
</dbReference>
<keyword evidence="8" id="KW-0460">Magnesium</keyword>
<dbReference type="GO" id="GO:0020037">
    <property type="term" value="F:heme binding"/>
    <property type="evidence" value="ECO:0007669"/>
    <property type="project" value="UniProtKB-ARBA"/>
</dbReference>
<dbReference type="GO" id="GO:0019826">
    <property type="term" value="F:oxygen sensor activity"/>
    <property type="evidence" value="ECO:0007669"/>
    <property type="project" value="UniProtKB-ARBA"/>
</dbReference>
<dbReference type="GO" id="GO:0070026">
    <property type="term" value="F:nitric oxide binding"/>
    <property type="evidence" value="ECO:0007669"/>
    <property type="project" value="UniProtKB-ARBA"/>
</dbReference>
<dbReference type="Proteomes" id="UP000031196">
    <property type="component" value="Unassembled WGS sequence"/>
</dbReference>
<keyword evidence="4" id="KW-0597">Phosphoprotein</keyword>
<sequence length="570" mass="61400">MEHPWHPPMRDRVEDMLRDFTARGHELLDTQERMNALLAAVVALAEDLSLEAVLDRLVRSACALVGARYGALGVIGEDRRLSHFITVGINEEGIRSIGDLPTGHGVLGLLIRKPRPLRLHDLGQHPIASGFPPNHPPMRTFLGVPVRVRDEVFGNLYLTEKQGGEDFTTEDEDLAVALAAAAGVAIQNARLFEDSSRRQKWLEAGMELSSRLIMASQPGDAEQLDIVADAALRVSESTLAVIAVPAGGGALRCRSSVGVQGLQAGQELKVPPSLAGVVENGGSFVARDPRQLFDDGVAEKLGSVLVCALGHSGSHNGVLLLARAQGTAVFNQAEAESSAIFGSRIGLALDLARANAQREQNLLFTDRERIARDLHDLVIQRLFAAGLSIQSLRRYTLDPVAHERIAAVTTELDETIRKLRDTIYSLRTADEEREPLTGRILRAVRESSRSYAVTPKVSLDGAVDSIREDVSVHLLSVLSEALSNALRHSGADDIQVTVAVERPDPGTGDAAAGRERVQVVISDNGQGFTEPARVSGLANMRRRAELLKGSCTIESTPGVGTTVRWSARLA</sequence>
<feature type="domain" description="Histidine kinase/HSP90-like ATPase" evidence="12">
    <location>
        <begin position="469"/>
        <end position="570"/>
    </location>
</feature>
<comment type="cofactor">
    <cofactor evidence="2">
        <name>heme</name>
        <dbReference type="ChEBI" id="CHEBI:30413"/>
    </cofactor>
</comment>
<dbReference type="SUPFAM" id="SSF55874">
    <property type="entry name" value="ATPase domain of HSP90 chaperone/DNA topoisomerase II/histidine kinase"/>
    <property type="match status" value="1"/>
</dbReference>
<comment type="caution">
    <text evidence="13">The sequence shown here is derived from an EMBL/GenBank/DDBJ whole genome shotgun (WGS) entry which is preliminary data.</text>
</comment>
<dbReference type="CDD" id="cd16917">
    <property type="entry name" value="HATPase_UhpB-NarQ-NarX-like"/>
    <property type="match status" value="1"/>
</dbReference>
<dbReference type="InterPro" id="IPR029016">
    <property type="entry name" value="GAF-like_dom_sf"/>
</dbReference>
<name>A0A0B4DMR5_PSEPS</name>
<evidence type="ECO:0000256" key="7">
    <source>
        <dbReference type="ARBA" id="ARBA00022777"/>
    </source>
</evidence>
<dbReference type="EMBL" id="JWTB01000012">
    <property type="protein sequence ID" value="KIC68001.1"/>
    <property type="molecule type" value="Genomic_DNA"/>
</dbReference>
<keyword evidence="9" id="KW-0408">Iron</keyword>
<dbReference type="InterPro" id="IPR003594">
    <property type="entry name" value="HATPase_dom"/>
</dbReference>
<dbReference type="Pfam" id="PF13185">
    <property type="entry name" value="GAF_2"/>
    <property type="match status" value="1"/>
</dbReference>
<evidence type="ECO:0000259" key="11">
    <source>
        <dbReference type="SMART" id="SM00065"/>
    </source>
</evidence>
<evidence type="ECO:0000313" key="13">
    <source>
        <dbReference type="EMBL" id="KIC68001.1"/>
    </source>
</evidence>
<gene>
    <name evidence="13" type="ORF">RM50_06790</name>
</gene>
<evidence type="ECO:0000256" key="9">
    <source>
        <dbReference type="ARBA" id="ARBA00023004"/>
    </source>
</evidence>